<evidence type="ECO:0000256" key="1">
    <source>
        <dbReference type="SAM" id="SignalP"/>
    </source>
</evidence>
<feature type="signal peptide" evidence="1">
    <location>
        <begin position="1"/>
        <end position="25"/>
    </location>
</feature>
<dbReference type="Proteomes" id="UP000254869">
    <property type="component" value="Unassembled WGS sequence"/>
</dbReference>
<keyword evidence="3" id="KW-1185">Reference proteome</keyword>
<protein>
    <recommendedName>
        <fullName evidence="4">Secreted protein</fullName>
    </recommendedName>
</protein>
<gene>
    <name evidence="2" type="ORF">DFR76_108132</name>
</gene>
<accession>A0A370I153</accession>
<proteinExistence type="predicted"/>
<dbReference type="STRING" id="1210086.GCA_001613105_02705"/>
<keyword evidence="1" id="KW-0732">Signal</keyword>
<evidence type="ECO:0000313" key="3">
    <source>
        <dbReference type="Proteomes" id="UP000254869"/>
    </source>
</evidence>
<organism evidence="2 3">
    <name type="scientific">Nocardia pseudobrasiliensis</name>
    <dbReference type="NCBI Taxonomy" id="45979"/>
    <lineage>
        <taxon>Bacteria</taxon>
        <taxon>Bacillati</taxon>
        <taxon>Actinomycetota</taxon>
        <taxon>Actinomycetes</taxon>
        <taxon>Mycobacteriales</taxon>
        <taxon>Nocardiaceae</taxon>
        <taxon>Nocardia</taxon>
    </lineage>
</organism>
<feature type="chain" id="PRO_5016910489" description="Secreted protein" evidence="1">
    <location>
        <begin position="26"/>
        <end position="74"/>
    </location>
</feature>
<evidence type="ECO:0008006" key="4">
    <source>
        <dbReference type="Google" id="ProtNLM"/>
    </source>
</evidence>
<reference evidence="2 3" key="1">
    <citation type="submission" date="2018-07" db="EMBL/GenBank/DDBJ databases">
        <title>Genomic Encyclopedia of Type Strains, Phase IV (KMG-IV): sequencing the most valuable type-strain genomes for metagenomic binning, comparative biology and taxonomic classification.</title>
        <authorList>
            <person name="Goeker M."/>
        </authorList>
    </citation>
    <scope>NUCLEOTIDE SEQUENCE [LARGE SCALE GENOMIC DNA]</scope>
    <source>
        <strain evidence="2 3">DSM 44290</strain>
    </source>
</reference>
<dbReference type="RefSeq" id="WP_062504767.1">
    <property type="nucleotide sequence ID" value="NZ_QQBC01000008.1"/>
</dbReference>
<name>A0A370I153_9NOCA</name>
<dbReference type="EMBL" id="QQBC01000008">
    <property type="protein sequence ID" value="RDI64300.1"/>
    <property type="molecule type" value="Genomic_DNA"/>
</dbReference>
<dbReference type="AlphaFoldDB" id="A0A370I153"/>
<evidence type="ECO:0000313" key="2">
    <source>
        <dbReference type="EMBL" id="RDI64300.1"/>
    </source>
</evidence>
<comment type="caution">
    <text evidence="2">The sequence shown here is derived from an EMBL/GenBank/DDBJ whole genome shotgun (WGS) entry which is preliminary data.</text>
</comment>
<sequence>MTKKILAASLLTLSVVGIGATAAQATEVPAEGNYATWAACDADGRDGAFEQNHRWVSYDCRQGNDGLWYLYLQD</sequence>